<dbReference type="AlphaFoldDB" id="A0A2U3EFA4"/>
<evidence type="ECO:0000313" key="3">
    <source>
        <dbReference type="EMBL" id="PWI73153.1"/>
    </source>
</evidence>
<organism evidence="3 4">
    <name type="scientific">Purpureocillium lilacinum</name>
    <name type="common">Paecilomyces lilacinus</name>
    <dbReference type="NCBI Taxonomy" id="33203"/>
    <lineage>
        <taxon>Eukaryota</taxon>
        <taxon>Fungi</taxon>
        <taxon>Dikarya</taxon>
        <taxon>Ascomycota</taxon>
        <taxon>Pezizomycotina</taxon>
        <taxon>Sordariomycetes</taxon>
        <taxon>Hypocreomycetidae</taxon>
        <taxon>Hypocreales</taxon>
        <taxon>Ophiocordycipitaceae</taxon>
        <taxon>Purpureocillium</taxon>
    </lineage>
</organism>
<reference evidence="3 4" key="2">
    <citation type="journal article" date="2016" name="Front. Microbiol.">
        <title>Genome and transcriptome sequences reveal the specific parasitism of the nematophagous Purpureocillium lilacinum 36-1.</title>
        <authorList>
            <person name="Xie J."/>
            <person name="Li S."/>
            <person name="Mo C."/>
            <person name="Xiao X."/>
            <person name="Peng D."/>
            <person name="Wang G."/>
            <person name="Xiao Y."/>
        </authorList>
    </citation>
    <scope>NUCLEOTIDE SEQUENCE [LARGE SCALE GENOMIC DNA]</scope>
    <source>
        <strain evidence="3 4">36-1</strain>
    </source>
</reference>
<reference evidence="2 5" key="4">
    <citation type="journal article" date="2024" name="Microbiol. Resour. Announc.">
        <title>Genome annotations for the ascomycete fungi Trichoderma harzianum, Trichoderma aggressivum, and Purpureocillium lilacinum.</title>
        <authorList>
            <person name="Beijen E.P.W."/>
            <person name="Ohm R.A."/>
        </authorList>
    </citation>
    <scope>NUCLEOTIDE SEQUENCE [LARGE SCALE GENOMIC DNA]</scope>
    <source>
        <strain evidence="2 5">CBS 150709</strain>
    </source>
</reference>
<comment type="caution">
    <text evidence="3">The sequence shown here is derived from an EMBL/GenBank/DDBJ whole genome shotgun (WGS) entry which is preliminary data.</text>
</comment>
<dbReference type="EMBL" id="JAWRVI010000003">
    <property type="protein sequence ID" value="KAK4094666.1"/>
    <property type="molecule type" value="Genomic_DNA"/>
</dbReference>
<feature type="region of interest" description="Disordered" evidence="1">
    <location>
        <begin position="104"/>
        <end position="123"/>
    </location>
</feature>
<reference evidence="2" key="3">
    <citation type="submission" date="2023-11" db="EMBL/GenBank/DDBJ databases">
        <authorList>
            <person name="Beijen E."/>
            <person name="Ohm R.A."/>
        </authorList>
    </citation>
    <scope>NUCLEOTIDE SEQUENCE</scope>
    <source>
        <strain evidence="2">CBS 150709</strain>
    </source>
</reference>
<keyword evidence="5" id="KW-1185">Reference proteome</keyword>
<dbReference type="PANTHER" id="PTHR38703:SF1">
    <property type="entry name" value="ALLERGEN"/>
    <property type="match status" value="1"/>
</dbReference>
<dbReference type="PANTHER" id="PTHR38703">
    <property type="entry name" value="CHROMOSOME 8, WHOLE GENOME SHOTGUN SEQUENCE"/>
    <property type="match status" value="1"/>
</dbReference>
<accession>A0A2U3EFA4</accession>
<dbReference type="Proteomes" id="UP000245956">
    <property type="component" value="Unassembled WGS sequence"/>
</dbReference>
<dbReference type="Proteomes" id="UP001287286">
    <property type="component" value="Unassembled WGS sequence"/>
</dbReference>
<evidence type="ECO:0000313" key="2">
    <source>
        <dbReference type="EMBL" id="KAK4094666.1"/>
    </source>
</evidence>
<evidence type="ECO:0000313" key="5">
    <source>
        <dbReference type="Proteomes" id="UP001287286"/>
    </source>
</evidence>
<feature type="compositionally biased region" description="Low complexity" evidence="1">
    <location>
        <begin position="107"/>
        <end position="119"/>
    </location>
</feature>
<evidence type="ECO:0000256" key="1">
    <source>
        <dbReference type="SAM" id="MobiDB-lite"/>
    </source>
</evidence>
<evidence type="ECO:0000313" key="4">
    <source>
        <dbReference type="Proteomes" id="UP000245956"/>
    </source>
</evidence>
<gene>
    <name evidence="3" type="ORF">PCL_10168</name>
    <name evidence="2" type="ORF">Purlil1_1271</name>
</gene>
<dbReference type="EMBL" id="LCWV01000005">
    <property type="protein sequence ID" value="PWI73153.1"/>
    <property type="molecule type" value="Genomic_DNA"/>
</dbReference>
<protein>
    <submittedName>
        <fullName evidence="3">Uncharacterized protein</fullName>
    </submittedName>
</protein>
<proteinExistence type="predicted"/>
<name>A0A2U3EFA4_PURLI</name>
<reference evidence="3" key="1">
    <citation type="submission" date="2015-05" db="EMBL/GenBank/DDBJ databases">
        <authorList>
            <person name="Wang D.B."/>
            <person name="Wang M."/>
        </authorList>
    </citation>
    <scope>NUCLEOTIDE SEQUENCE</scope>
    <source>
        <strain evidence="3">36-1</strain>
    </source>
</reference>
<sequence length="460" mass="51334">MEKAKQAVANFVSRDGKHTTTVDEDVRKAVTEEHIRPHEHEDVVTAIDKEIHQDHHHTTVQPITMKETLPEKHTHHAIPVEHKSYEHGNERDVNAFLERDASKYRNSSVTHETTHSSSTAPVVSGEHTHHHVHEHVQPVIQKETLERHVVHTTIPVHEIHHAAAVQHGTSTLPPKTLEEFTSGRGTLEGRATTKVNEFEGCPNISHKDLHAKEAKSAAQAQGLGNHVLGDLWTMDRRDGAYISKLVQLKLGIGRRFIVTYMHEAEEWSNPAGASFGTHSDLVTRRRTLQRHGVQILHSGGEWICCRSHSQYLLARIDERQALIWSTPHDPGWSEISGLHGGDHGEMVRWTRLWSVMAGERGAGHSEVASPCPPMQTFVSLRPVIGIANQYRQLRETAGPPRTLKPLSSALSTILPGQAARKSPTMSRQAGALAYRATTVKPAQSASRWAWIGKYSTRDLL</sequence>